<accession>A0ABQ7Q7R7</accession>
<dbReference type="Gene3D" id="3.40.390.10">
    <property type="entry name" value="Collagenase (Catalytic Domain)"/>
    <property type="match status" value="1"/>
</dbReference>
<keyword evidence="2" id="KW-0732">Signal</keyword>
<reference evidence="3 4" key="1">
    <citation type="submission" date="2021-06" db="EMBL/GenBank/DDBJ databases">
        <title>A haploid diamondback moth (Plutella xylostella L.) genome assembly resolves 31 chromosomes and identifies a diamide resistance mutation.</title>
        <authorList>
            <person name="Ward C.M."/>
            <person name="Perry K.D."/>
            <person name="Baker G."/>
            <person name="Powis K."/>
            <person name="Heckel D.G."/>
            <person name="Baxter S.W."/>
        </authorList>
    </citation>
    <scope>NUCLEOTIDE SEQUENCE [LARGE SCALE GENOMIC DNA]</scope>
    <source>
        <strain evidence="3 4">LV</strain>
        <tissue evidence="3">Single pupa</tissue>
    </source>
</reference>
<proteinExistence type="predicted"/>
<dbReference type="Proteomes" id="UP000823941">
    <property type="component" value="Chromosome 19"/>
</dbReference>
<protein>
    <submittedName>
        <fullName evidence="3">Uncharacterized protein</fullName>
    </submittedName>
</protein>
<organism evidence="3 4">
    <name type="scientific">Plutella xylostella</name>
    <name type="common">Diamondback moth</name>
    <name type="synonym">Plutella maculipennis</name>
    <dbReference type="NCBI Taxonomy" id="51655"/>
    <lineage>
        <taxon>Eukaryota</taxon>
        <taxon>Metazoa</taxon>
        <taxon>Ecdysozoa</taxon>
        <taxon>Arthropoda</taxon>
        <taxon>Hexapoda</taxon>
        <taxon>Insecta</taxon>
        <taxon>Pterygota</taxon>
        <taxon>Neoptera</taxon>
        <taxon>Endopterygota</taxon>
        <taxon>Lepidoptera</taxon>
        <taxon>Glossata</taxon>
        <taxon>Ditrysia</taxon>
        <taxon>Yponomeutoidea</taxon>
        <taxon>Plutellidae</taxon>
        <taxon>Plutella</taxon>
    </lineage>
</organism>
<feature type="compositionally biased region" description="Polar residues" evidence="1">
    <location>
        <begin position="44"/>
        <end position="57"/>
    </location>
</feature>
<sequence length="193" mass="22884">MKWHQYVLVTIIALVAESKHFNIGKSFISEERSNENNNIKSDQHQQATRNEINSPANSKDMDSKTVLYINIAVHFDYGLTQHLRKYLNATYQNTLKQFASVVIDDIDQIFKDPELKVKIHFNKLDVKFLKPTPQFDTRELETYTYLKSYCKWQSLIKMKRNIQYYSVLLTHRQLLDYGYGNPPEFTSKFFEKN</sequence>
<feature type="region of interest" description="Disordered" evidence="1">
    <location>
        <begin position="34"/>
        <end position="58"/>
    </location>
</feature>
<comment type="caution">
    <text evidence="3">The sequence shown here is derived from an EMBL/GenBank/DDBJ whole genome shotgun (WGS) entry which is preliminary data.</text>
</comment>
<feature type="chain" id="PRO_5045872510" evidence="2">
    <location>
        <begin position="19"/>
        <end position="193"/>
    </location>
</feature>
<evidence type="ECO:0000313" key="3">
    <source>
        <dbReference type="EMBL" id="KAG7301281.1"/>
    </source>
</evidence>
<name>A0ABQ7Q7R7_PLUXY</name>
<feature type="signal peptide" evidence="2">
    <location>
        <begin position="1"/>
        <end position="18"/>
    </location>
</feature>
<dbReference type="EMBL" id="JAHIBW010000019">
    <property type="protein sequence ID" value="KAG7301281.1"/>
    <property type="molecule type" value="Genomic_DNA"/>
</dbReference>
<dbReference type="InterPro" id="IPR024079">
    <property type="entry name" value="MetalloPept_cat_dom_sf"/>
</dbReference>
<evidence type="ECO:0000313" key="4">
    <source>
        <dbReference type="Proteomes" id="UP000823941"/>
    </source>
</evidence>
<keyword evidence="4" id="KW-1185">Reference proteome</keyword>
<evidence type="ECO:0000256" key="1">
    <source>
        <dbReference type="SAM" id="MobiDB-lite"/>
    </source>
</evidence>
<evidence type="ECO:0000256" key="2">
    <source>
        <dbReference type="SAM" id="SignalP"/>
    </source>
</evidence>
<gene>
    <name evidence="3" type="ORF">JYU34_014202</name>
</gene>